<dbReference type="SUPFAM" id="SSF52833">
    <property type="entry name" value="Thioredoxin-like"/>
    <property type="match status" value="1"/>
</dbReference>
<accession>A0A160V8U2</accession>
<dbReference type="EMBL" id="FAXA01000207">
    <property type="protein sequence ID" value="CUV02228.1"/>
    <property type="molecule type" value="Genomic_DNA"/>
</dbReference>
<protein>
    <submittedName>
        <fullName evidence="1">Thioredoxin</fullName>
    </submittedName>
</protein>
<dbReference type="AlphaFoldDB" id="A0A160V8U2"/>
<reference evidence="1" key="1">
    <citation type="submission" date="2015-10" db="EMBL/GenBank/DDBJ databases">
        <authorList>
            <person name="Gilbert D.G."/>
        </authorList>
    </citation>
    <scope>NUCLEOTIDE SEQUENCE</scope>
</reference>
<sequence length="194" mass="21992">MAREDSVVTPERFSEGFDYPSYMDQIKVNKARFEGFYDGFKVSDEDTAFFKELVQRPNGPAKMMVLGEDWCGDVIRGLPVLAKIADAAGIPISIFPRDSHTDIMDEYLKEGKYMSIPVAVFYTADHKYICHWIERPEVAAKEQHAIEQAIHDENPGIDDQAFSRERRTRTAAKAEDWIAATVVELKELLAKSIG</sequence>
<organism evidence="1">
    <name type="scientific">hydrothermal vent metagenome</name>
    <dbReference type="NCBI Taxonomy" id="652676"/>
    <lineage>
        <taxon>unclassified sequences</taxon>
        <taxon>metagenomes</taxon>
        <taxon>ecological metagenomes</taxon>
    </lineage>
</organism>
<gene>
    <name evidence="1" type="ORF">MGWOODY_Clf1729</name>
</gene>
<dbReference type="InterPro" id="IPR036249">
    <property type="entry name" value="Thioredoxin-like_sf"/>
</dbReference>
<dbReference type="Pfam" id="PF14595">
    <property type="entry name" value="Thioredoxin_9"/>
    <property type="match status" value="1"/>
</dbReference>
<evidence type="ECO:0000313" key="1">
    <source>
        <dbReference type="EMBL" id="CUV02228.1"/>
    </source>
</evidence>
<dbReference type="Gene3D" id="3.40.30.10">
    <property type="entry name" value="Glutaredoxin"/>
    <property type="match status" value="1"/>
</dbReference>
<proteinExistence type="predicted"/>
<name>A0A160V8U2_9ZZZZ</name>